<dbReference type="NCBIfam" id="TIGR01507">
    <property type="entry name" value="hopene_cyclase"/>
    <property type="match status" value="1"/>
</dbReference>
<evidence type="ECO:0000313" key="7">
    <source>
        <dbReference type="EMBL" id="VIP03694.1"/>
    </source>
</evidence>
<dbReference type="EMBL" id="LR586016">
    <property type="protein sequence ID" value="VIP03694.1"/>
    <property type="molecule type" value="Genomic_DNA"/>
</dbReference>
<dbReference type="KEGG" id="tim:GMBLW1_02660"/>
<evidence type="ECO:0008006" key="9">
    <source>
        <dbReference type="Google" id="ProtNLM"/>
    </source>
</evidence>
<dbReference type="InterPro" id="IPR032697">
    <property type="entry name" value="SQ_cyclase_N"/>
</dbReference>
<dbReference type="InParanoid" id="A0A6C2YQM4"/>
<dbReference type="CDD" id="cd02892">
    <property type="entry name" value="SQCY_1"/>
    <property type="match status" value="1"/>
</dbReference>
<feature type="domain" description="Squalene cyclase C-terminal" evidence="5">
    <location>
        <begin position="405"/>
        <end position="722"/>
    </location>
</feature>
<dbReference type="GO" id="GO:0016866">
    <property type="term" value="F:intramolecular transferase activity"/>
    <property type="evidence" value="ECO:0007669"/>
    <property type="project" value="InterPro"/>
</dbReference>
<evidence type="ECO:0000256" key="4">
    <source>
        <dbReference type="ARBA" id="ARBA00023235"/>
    </source>
</evidence>
<accession>A0A6C2YQM4</accession>
<dbReference type="Pfam" id="PF13249">
    <property type="entry name" value="SQHop_cyclase_N"/>
    <property type="match status" value="1"/>
</dbReference>
<evidence type="ECO:0000259" key="5">
    <source>
        <dbReference type="Pfam" id="PF13243"/>
    </source>
</evidence>
<protein>
    <recommendedName>
        <fullName evidence="9">Squalene cyclase C-terminal domain-containing protein</fullName>
    </recommendedName>
</protein>
<dbReference type="InterPro" id="IPR018333">
    <property type="entry name" value="Squalene_cyclase"/>
</dbReference>
<dbReference type="Gene3D" id="1.50.10.20">
    <property type="match status" value="2"/>
</dbReference>
<evidence type="ECO:0000259" key="6">
    <source>
        <dbReference type="Pfam" id="PF13249"/>
    </source>
</evidence>
<gene>
    <name evidence="7" type="ORF">GMBLW1_02660</name>
</gene>
<comment type="pathway">
    <text evidence="1">Secondary metabolite biosynthesis; hopanoid biosynthesis.</text>
</comment>
<keyword evidence="4" id="KW-0413">Isomerase</keyword>
<sequence length="727" mass="82103">MRRISSREGRFPRFHNPTTFSQCEGFGQSGKLVEFASDEELTFEAELHLRLGNATGYDAVVCRIRMLRERSHPRKGLLVTAPNLSMPTFVGSADDSSSTLPLSLNEAIEAAANALIQLQRADGHWVSELEGDTILESEYILLMAFLRREDDETVQLAANYLLENQLDDGGWGNFPGGGSDISVSVKAYFALKIAGYPASDPRMMRAAKQILKLGGAEATNSFTRFYLAILGQFPFENCAAVPPEMILLPRWFRINIYAMSSWSRTIFVPLSVVWSLKPVRRLPEENGIRELFRQDPYSPRYPCAPTKSWLSWTNFFLGVDAAIKWCEKRGFLPFRKWATKRAIQWMEEHSEKSDGIGAIFPPIVYTCIVYHAMGKSDSPEFEWAMEKLRELMIREGNTLRLQPCLSPVWDTALSTIALADANIDRSHDSMDFSCNWLIRREITFSGDWAKTVYDTQPGGWCFEYENAFYPDTDDTAMVLMALSRAKHLERHEAQPAVQRGLAWLRAMQNQDGGWAAFDRDITLELLERVPFADHNAMLDPSCPDITARVLEAFGHYGFHVGDPIVDRGIAFIRTHQQKNGSWLGRWGVNYLYGTWQVLQGLRAVGFSMHEPMIQRAVEWLKQVQNSDGGWGETCASYDDPTLAGIGESTASQTAWAILGLLAADEVHSPEVNAGIDYLLRTQQPDGAWSEIPFTGTGFPKVFYLKYHLYPHYFPLMALGRYAKLNQA</sequence>
<dbReference type="GO" id="GO:0016104">
    <property type="term" value="P:triterpenoid biosynthetic process"/>
    <property type="evidence" value="ECO:0007669"/>
    <property type="project" value="InterPro"/>
</dbReference>
<dbReference type="GO" id="GO:0005811">
    <property type="term" value="C:lipid droplet"/>
    <property type="evidence" value="ECO:0007669"/>
    <property type="project" value="InterPro"/>
</dbReference>
<dbReference type="EMBL" id="LR593887">
    <property type="protein sequence ID" value="VTS04756.1"/>
    <property type="molecule type" value="Genomic_DNA"/>
</dbReference>
<dbReference type="SUPFAM" id="SSF48239">
    <property type="entry name" value="Terpenoid cyclases/Protein prenyltransferases"/>
    <property type="match status" value="2"/>
</dbReference>
<dbReference type="InterPro" id="IPR006400">
    <property type="entry name" value="Hopene-cyclase"/>
</dbReference>
<reference evidence="7" key="1">
    <citation type="submission" date="2019-04" db="EMBL/GenBank/DDBJ databases">
        <authorList>
            <consortium name="Science for Life Laboratories"/>
        </authorList>
    </citation>
    <scope>NUCLEOTIDE SEQUENCE</scope>
    <source>
        <strain evidence="7">MBLW1</strain>
    </source>
</reference>
<name>A0A6C2YQM4_9BACT</name>
<keyword evidence="8" id="KW-1185">Reference proteome</keyword>
<evidence type="ECO:0000256" key="2">
    <source>
        <dbReference type="ARBA" id="ARBA00009755"/>
    </source>
</evidence>
<dbReference type="AlphaFoldDB" id="A0A6C2YQM4"/>
<evidence type="ECO:0000313" key="8">
    <source>
        <dbReference type="Proteomes" id="UP000464378"/>
    </source>
</evidence>
<feature type="domain" description="Squalene cyclase N-terminal" evidence="6">
    <location>
        <begin position="108"/>
        <end position="395"/>
    </location>
</feature>
<dbReference type="Pfam" id="PF13243">
    <property type="entry name" value="SQHop_cyclase_C"/>
    <property type="match status" value="1"/>
</dbReference>
<evidence type="ECO:0000256" key="3">
    <source>
        <dbReference type="ARBA" id="ARBA00022737"/>
    </source>
</evidence>
<comment type="similarity">
    <text evidence="2">Belongs to the terpene cyclase/mutase family.</text>
</comment>
<dbReference type="SFLD" id="SFLDG01016">
    <property type="entry name" value="Prenyltransferase_Like_2"/>
    <property type="match status" value="1"/>
</dbReference>
<dbReference type="Proteomes" id="UP000464378">
    <property type="component" value="Chromosome"/>
</dbReference>
<organism evidence="7">
    <name type="scientific">Tuwongella immobilis</name>
    <dbReference type="NCBI Taxonomy" id="692036"/>
    <lineage>
        <taxon>Bacteria</taxon>
        <taxon>Pseudomonadati</taxon>
        <taxon>Planctomycetota</taxon>
        <taxon>Planctomycetia</taxon>
        <taxon>Gemmatales</taxon>
        <taxon>Gemmataceae</taxon>
        <taxon>Tuwongella</taxon>
    </lineage>
</organism>
<dbReference type="UniPathway" id="UPA00337"/>
<proteinExistence type="inferred from homology"/>
<evidence type="ECO:0000256" key="1">
    <source>
        <dbReference type="ARBA" id="ARBA00004999"/>
    </source>
</evidence>
<dbReference type="InterPro" id="IPR008930">
    <property type="entry name" value="Terpenoid_cyclase/PrenylTrfase"/>
</dbReference>
<dbReference type="NCBIfam" id="TIGR01787">
    <property type="entry name" value="squalene_cyclas"/>
    <property type="match status" value="1"/>
</dbReference>
<dbReference type="InterPro" id="IPR032696">
    <property type="entry name" value="SQ_cyclase_C"/>
</dbReference>
<dbReference type="PANTHER" id="PTHR11764">
    <property type="entry name" value="TERPENE CYCLASE/MUTASE FAMILY MEMBER"/>
    <property type="match status" value="1"/>
</dbReference>
<keyword evidence="3" id="KW-0677">Repeat</keyword>
<dbReference type="PANTHER" id="PTHR11764:SF20">
    <property type="entry name" value="LANOSTEROL SYNTHASE"/>
    <property type="match status" value="1"/>
</dbReference>